<accession>A0A1W1CRP3</accession>
<dbReference type="SMART" id="SM00257">
    <property type="entry name" value="LysM"/>
    <property type="match status" value="2"/>
</dbReference>
<dbReference type="GO" id="GO:0016798">
    <property type="term" value="F:hydrolase activity, acting on glycosyl bonds"/>
    <property type="evidence" value="ECO:0007669"/>
    <property type="project" value="UniProtKB-KW"/>
</dbReference>
<dbReference type="Pfam" id="PF01476">
    <property type="entry name" value="LysM"/>
    <property type="match status" value="1"/>
</dbReference>
<dbReference type="Pfam" id="PF01464">
    <property type="entry name" value="SLT"/>
    <property type="match status" value="1"/>
</dbReference>
<reference evidence="2" key="1">
    <citation type="submission" date="2016-10" db="EMBL/GenBank/DDBJ databases">
        <authorList>
            <person name="de Groot N.N."/>
        </authorList>
    </citation>
    <scope>NUCLEOTIDE SEQUENCE</scope>
</reference>
<gene>
    <name evidence="2" type="ORF">MNB_SV-3-1307</name>
</gene>
<dbReference type="PANTHER" id="PTHR37423:SF2">
    <property type="entry name" value="MEMBRANE-BOUND LYTIC MUREIN TRANSGLYCOSYLASE C"/>
    <property type="match status" value="1"/>
</dbReference>
<dbReference type="CDD" id="cd00118">
    <property type="entry name" value="LysM"/>
    <property type="match status" value="1"/>
</dbReference>
<dbReference type="InterPro" id="IPR023346">
    <property type="entry name" value="Lysozyme-like_dom_sf"/>
</dbReference>
<dbReference type="SUPFAM" id="SSF53955">
    <property type="entry name" value="Lysozyme-like"/>
    <property type="match status" value="1"/>
</dbReference>
<dbReference type="EMBL" id="FPHI01000040">
    <property type="protein sequence ID" value="SFV68454.1"/>
    <property type="molecule type" value="Genomic_DNA"/>
</dbReference>
<sequence>MYSKSLEEKYPSYRYVFYEFDVPESYIEDKAFIHFVNQHEKSMKRFYRNALHRGEMVLPLMQGQLLEEGVSDLFIYLSMVESGFSTNAVSSKKAVGLWQFMPATAKYYQLNINGNYDERYDTFSATSAAIKYLNRLYQQFGKWYLAAMAYNCGEGCVKKAILKAGSDDLSLLTDNHLKYLPKETRKYMKKILLVAMIGENSLITFNRVSKHEKKLTQVEVSSLTSLEEIAKLITMKLDDLLKLNPAFKNGKIPSGKSTYNLYIPVEKIYAFYLRYEMPETREKKVLCQKKEKKNNYQIHMITHRVKMGETLESIAKYYGNDREEIRKINHLEDESLTLGRLLVLYVSEEKFKNISK</sequence>
<organism evidence="2">
    <name type="scientific">hydrothermal vent metagenome</name>
    <dbReference type="NCBI Taxonomy" id="652676"/>
    <lineage>
        <taxon>unclassified sequences</taxon>
        <taxon>metagenomes</taxon>
        <taxon>ecological metagenomes</taxon>
    </lineage>
</organism>
<dbReference type="InterPro" id="IPR018392">
    <property type="entry name" value="LysM"/>
</dbReference>
<dbReference type="CDD" id="cd16894">
    <property type="entry name" value="MltD-like"/>
    <property type="match status" value="1"/>
</dbReference>
<dbReference type="SUPFAM" id="SSF54106">
    <property type="entry name" value="LysM domain"/>
    <property type="match status" value="1"/>
</dbReference>
<dbReference type="InterPro" id="IPR036779">
    <property type="entry name" value="LysM_dom_sf"/>
</dbReference>
<dbReference type="Gene3D" id="1.10.530.10">
    <property type="match status" value="1"/>
</dbReference>
<keyword evidence="2" id="KW-0326">Glycosidase</keyword>
<evidence type="ECO:0000259" key="1">
    <source>
        <dbReference type="PROSITE" id="PS51782"/>
    </source>
</evidence>
<feature type="domain" description="LysM" evidence="1">
    <location>
        <begin position="301"/>
        <end position="344"/>
    </location>
</feature>
<dbReference type="AlphaFoldDB" id="A0A1W1CRP3"/>
<dbReference type="EC" id="3.2.1.-" evidence="2"/>
<dbReference type="PANTHER" id="PTHR37423">
    <property type="entry name" value="SOLUBLE LYTIC MUREIN TRANSGLYCOSYLASE-RELATED"/>
    <property type="match status" value="1"/>
</dbReference>
<keyword evidence="2" id="KW-0378">Hydrolase</keyword>
<proteinExistence type="predicted"/>
<dbReference type="InterPro" id="IPR008258">
    <property type="entry name" value="Transglycosylase_SLT_dom_1"/>
</dbReference>
<dbReference type="Gene3D" id="3.10.350.10">
    <property type="entry name" value="LysM domain"/>
    <property type="match status" value="1"/>
</dbReference>
<protein>
    <submittedName>
        <fullName evidence="2">Membrane-bound lytic murein transglycosylase D</fullName>
        <ecNumber evidence="2">3.2.1.-</ecNumber>
    </submittedName>
</protein>
<name>A0A1W1CRP3_9ZZZZ</name>
<dbReference type="PROSITE" id="PS51782">
    <property type="entry name" value="LYSM"/>
    <property type="match status" value="1"/>
</dbReference>
<evidence type="ECO:0000313" key="2">
    <source>
        <dbReference type="EMBL" id="SFV68454.1"/>
    </source>
</evidence>